<name>A0A9E6PNM1_9PSED</name>
<evidence type="ECO:0008006" key="3">
    <source>
        <dbReference type="Google" id="ProtNLM"/>
    </source>
</evidence>
<evidence type="ECO:0000313" key="2">
    <source>
        <dbReference type="Proteomes" id="UP000634530"/>
    </source>
</evidence>
<dbReference type="AlphaFoldDB" id="A0A9E6PNM1"/>
<proteinExistence type="predicted"/>
<dbReference type="KEGG" id="pvw:HU752_007425"/>
<organism evidence="1 2">
    <name type="scientific">Pseudomonas vanderleydeniana</name>
    <dbReference type="NCBI Taxonomy" id="2745495"/>
    <lineage>
        <taxon>Bacteria</taxon>
        <taxon>Pseudomonadati</taxon>
        <taxon>Pseudomonadota</taxon>
        <taxon>Gammaproteobacteria</taxon>
        <taxon>Pseudomonadales</taxon>
        <taxon>Pseudomonadaceae</taxon>
        <taxon>Pseudomonas</taxon>
    </lineage>
</organism>
<evidence type="ECO:0000313" key="1">
    <source>
        <dbReference type="EMBL" id="QXI29779.1"/>
    </source>
</evidence>
<protein>
    <recommendedName>
        <fullName evidence="3">Phage tail protein</fullName>
    </recommendedName>
</protein>
<dbReference type="RefSeq" id="WP_186681955.1">
    <property type="nucleotide sequence ID" value="NZ_CP077093.1"/>
</dbReference>
<dbReference type="EMBL" id="CP077093">
    <property type="protein sequence ID" value="QXI29779.1"/>
    <property type="molecule type" value="Genomic_DNA"/>
</dbReference>
<reference evidence="1 2" key="2">
    <citation type="journal article" date="2021" name="Microorganisms">
        <title>The Ever-Expanding Pseudomonas Genus: Description of 43 New Species and Partition of the Pseudomonas putida Group.</title>
        <authorList>
            <person name="Girard L."/>
            <person name="Lood C."/>
            <person name="Hofte M."/>
            <person name="Vandamme P."/>
            <person name="Rokni-Zadeh H."/>
            <person name="van Noort V."/>
            <person name="Lavigne R."/>
            <person name="De Mot R."/>
        </authorList>
    </citation>
    <scope>NUCLEOTIDE SEQUENCE [LARGE SCALE GENOMIC DNA]</scope>
    <source>
        <strain evidence="1 2">RW8P3</strain>
    </source>
</reference>
<dbReference type="Proteomes" id="UP000634530">
    <property type="component" value="Chromosome"/>
</dbReference>
<reference evidence="1 2" key="1">
    <citation type="journal article" date="2020" name="Microorganisms">
        <title>Reliable Identification of Environmental Pseudomonas Isolates Using the rpoD Gene.</title>
        <authorList>
            <consortium name="The Broad Institute Genome Sequencing Platform"/>
            <person name="Girard L."/>
            <person name="Lood C."/>
            <person name="Rokni-Zadeh H."/>
            <person name="van Noort V."/>
            <person name="Lavigne R."/>
            <person name="De Mot R."/>
        </authorList>
    </citation>
    <scope>NUCLEOTIDE SEQUENCE [LARGE SCALE GENOMIC DNA]</scope>
    <source>
        <strain evidence="1 2">RW8P3</strain>
    </source>
</reference>
<gene>
    <name evidence="1" type="ORF">HU752_007425</name>
</gene>
<accession>A0A9E6PNM1</accession>
<keyword evidence="2" id="KW-1185">Reference proteome</keyword>
<sequence length="246" mass="25695">MDYPKNVPGVGLVNGKFVDENPLTGAPGSLVPAAWGNGVTEEIINVIKSAGLEPDEAKTDQLVRAIRSLGSQDFKNSVRAASTTAMSLSGTQPVDNVAIVVGDRVLVKNQALAAQNGIFIVQAGTWIRAGDFASNTDVTTNAIVAVDEGTINGSSIWQLVTTAPIDIGVTPLHFEIAVGPTGVVEGTYRSVTVDRRGRVQGGSNPTTLQGYGITDAIRSDRFVYSPSAPLSTDGAVGTLWLQYEAP</sequence>